<keyword evidence="2" id="KW-1185">Reference proteome</keyword>
<dbReference type="Proteomes" id="UP000809789">
    <property type="component" value="Unassembled WGS sequence"/>
</dbReference>
<organism evidence="1 2">
    <name type="scientific">Elsinoe batatas</name>
    <dbReference type="NCBI Taxonomy" id="2601811"/>
    <lineage>
        <taxon>Eukaryota</taxon>
        <taxon>Fungi</taxon>
        <taxon>Dikarya</taxon>
        <taxon>Ascomycota</taxon>
        <taxon>Pezizomycotina</taxon>
        <taxon>Dothideomycetes</taxon>
        <taxon>Dothideomycetidae</taxon>
        <taxon>Myriangiales</taxon>
        <taxon>Elsinoaceae</taxon>
        <taxon>Elsinoe</taxon>
    </lineage>
</organism>
<sequence length="233" mass="26699">MSSAMDLQRSQEELVDLFARSLSLAAHNPATPQQQFTFPSDRSKSTVYASTHYNQPMYSTVPVPGTEASIEFTLRQNDINPAFLFPCQLDLFHTAGVDQRLRLLELWRTAPLRAGDKEAIQYQYGELLSTNLLQEEVLARLRVERRLAEQRCVASQKMDEAEPYMVTGYTVDTPVKEKEVMYMETPGLWESPPPSYEQSMEDQYGAIMAARDFERFQDLHRQVQNGGDDEMMV</sequence>
<dbReference type="EMBL" id="JAESVG020000002">
    <property type="protein sequence ID" value="KAG8630773.1"/>
    <property type="molecule type" value="Genomic_DNA"/>
</dbReference>
<gene>
    <name evidence="1" type="ORF">KVT40_002392</name>
</gene>
<evidence type="ECO:0000313" key="1">
    <source>
        <dbReference type="EMBL" id="KAG8630773.1"/>
    </source>
</evidence>
<reference evidence="1" key="1">
    <citation type="submission" date="2021-07" db="EMBL/GenBank/DDBJ databases">
        <title>Elsinoe batatas strain:CRI-CJ2 Genome sequencing and assembly.</title>
        <authorList>
            <person name="Huang L."/>
        </authorList>
    </citation>
    <scope>NUCLEOTIDE SEQUENCE</scope>
    <source>
        <strain evidence="1">CRI-CJ2</strain>
    </source>
</reference>
<evidence type="ECO:0000313" key="2">
    <source>
        <dbReference type="Proteomes" id="UP000809789"/>
    </source>
</evidence>
<dbReference type="AlphaFoldDB" id="A0A8K0LEK6"/>
<protein>
    <submittedName>
        <fullName evidence="1">Uncharacterized protein</fullName>
    </submittedName>
</protein>
<accession>A0A8K0LEK6</accession>
<proteinExistence type="predicted"/>
<dbReference type="OrthoDB" id="5357075at2759"/>
<name>A0A8K0LEK6_9PEZI</name>
<comment type="caution">
    <text evidence="1">The sequence shown here is derived from an EMBL/GenBank/DDBJ whole genome shotgun (WGS) entry which is preliminary data.</text>
</comment>